<dbReference type="Gene3D" id="2.40.128.180">
    <property type="match status" value="2"/>
</dbReference>
<evidence type="ECO:0000256" key="5">
    <source>
        <dbReference type="ARBA" id="ARBA00060954"/>
    </source>
</evidence>
<dbReference type="PANTHER" id="PTHR13088">
    <property type="entry name" value="FAS APOPTOTIC INHIBITORY MOLECULE FAIM"/>
    <property type="match status" value="1"/>
</dbReference>
<proteinExistence type="inferred from homology"/>
<gene>
    <name evidence="7" type="ORF">C0J50_3042</name>
</gene>
<name>A0AAD5B6Z8_SILAS</name>
<keyword evidence="3" id="KW-0053">Apoptosis</keyword>
<dbReference type="GO" id="GO:1902042">
    <property type="term" value="P:negative regulation of extrinsic apoptotic signaling pathway via death domain receptors"/>
    <property type="evidence" value="ECO:0007669"/>
    <property type="project" value="TreeGrafter"/>
</dbReference>
<dbReference type="FunFam" id="2.40.128.180:FF:000001">
    <property type="entry name" value="Fas apoptotic inhibitory molecule 1"/>
    <property type="match status" value="1"/>
</dbReference>
<comment type="subcellular location">
    <subcellularLocation>
        <location evidence="1">Cytoplasm</location>
    </subcellularLocation>
</comment>
<dbReference type="GO" id="GO:0006915">
    <property type="term" value="P:apoptotic process"/>
    <property type="evidence" value="ECO:0007669"/>
    <property type="project" value="UniProtKB-KW"/>
</dbReference>
<evidence type="ECO:0000256" key="2">
    <source>
        <dbReference type="ARBA" id="ARBA00022490"/>
    </source>
</evidence>
<dbReference type="EMBL" id="MU545793">
    <property type="protein sequence ID" value="KAI5628552.1"/>
    <property type="molecule type" value="Genomic_DNA"/>
</dbReference>
<keyword evidence="2" id="KW-0963">Cytoplasm</keyword>
<keyword evidence="8" id="KW-1185">Reference proteome</keyword>
<dbReference type="PANTHER" id="PTHR13088:SF3">
    <property type="entry name" value="FAS APOPTOTIC INHIBITORY MOLECULE 1"/>
    <property type="match status" value="1"/>
</dbReference>
<evidence type="ECO:0000256" key="3">
    <source>
        <dbReference type="ARBA" id="ARBA00022703"/>
    </source>
</evidence>
<comment type="function">
    <text evidence="4">Plays a role as an inducible effector molecule that mediates Fas resistance produced by surface Ig engagement in B cells.</text>
</comment>
<comment type="similarity">
    <text evidence="5">Belongs to the FAIM1 family.</text>
</comment>
<dbReference type="Pfam" id="PF06905">
    <property type="entry name" value="FAIM1"/>
    <property type="match status" value="1"/>
</dbReference>
<evidence type="ECO:0000256" key="6">
    <source>
        <dbReference type="ARBA" id="ARBA00069997"/>
    </source>
</evidence>
<dbReference type="GO" id="GO:0005737">
    <property type="term" value="C:cytoplasm"/>
    <property type="evidence" value="ECO:0007669"/>
    <property type="project" value="UniProtKB-SubCell"/>
</dbReference>
<sequence length="231" mass="25713">MMVGKQSTSPTRPDLALADVALYPKMKIRLKPCCFDTIAEIQKLEAPGVKIMSGDLVGVWDVALSDGVHRIEFEHGTTTGKRVIHVDGKEVLRRDWMFKLVGKETFYVGSADTKATINIDAVSGFAYEYTLEINGKSLKKYMENRSKVTSTWLLNLDGVDCRVVLEKDTMDIWCNGQKMETAGEFVDDGTETHFTLGDHDCCIKAVSSGRRRDGIIHTLLVDGNEMAESNE</sequence>
<protein>
    <recommendedName>
        <fullName evidence="6">Fas apoptotic inhibitory molecule 1</fullName>
    </recommendedName>
</protein>
<accession>A0AAD5B6Z8</accession>
<dbReference type="InterPro" id="IPR038513">
    <property type="entry name" value="FAIM1_dom_sf"/>
</dbReference>
<dbReference type="InterPro" id="IPR010695">
    <property type="entry name" value="FAIM1"/>
</dbReference>
<dbReference type="AlphaFoldDB" id="A0AAD5B6Z8"/>
<comment type="caution">
    <text evidence="7">The sequence shown here is derived from an EMBL/GenBank/DDBJ whole genome shotgun (WGS) entry which is preliminary data.</text>
</comment>
<evidence type="ECO:0000256" key="4">
    <source>
        <dbReference type="ARBA" id="ARBA00058770"/>
    </source>
</evidence>
<dbReference type="Proteomes" id="UP001205998">
    <property type="component" value="Unassembled WGS sequence"/>
</dbReference>
<reference evidence="7" key="1">
    <citation type="submission" date="2018-07" db="EMBL/GenBank/DDBJ databases">
        <title>Comparative genomics of catfishes provides insights into carnivory and benthic adaptation.</title>
        <authorList>
            <person name="Zhang Y."/>
            <person name="Wang D."/>
            <person name="Peng Z."/>
            <person name="Zheng S."/>
            <person name="Shao F."/>
            <person name="Tao W."/>
        </authorList>
    </citation>
    <scope>NUCLEOTIDE SEQUENCE</scope>
    <source>
        <strain evidence="7">Chongqing</strain>
    </source>
</reference>
<dbReference type="FunFam" id="2.40.128.180:FF:000002">
    <property type="entry name" value="Fas apoptotic inhibitory molecule 1"/>
    <property type="match status" value="1"/>
</dbReference>
<evidence type="ECO:0000256" key="1">
    <source>
        <dbReference type="ARBA" id="ARBA00004496"/>
    </source>
</evidence>
<organism evidence="7 8">
    <name type="scientific">Silurus asotus</name>
    <name type="common">Amur catfish</name>
    <name type="synonym">Parasilurus asotus</name>
    <dbReference type="NCBI Taxonomy" id="30991"/>
    <lineage>
        <taxon>Eukaryota</taxon>
        <taxon>Metazoa</taxon>
        <taxon>Chordata</taxon>
        <taxon>Craniata</taxon>
        <taxon>Vertebrata</taxon>
        <taxon>Euteleostomi</taxon>
        <taxon>Actinopterygii</taxon>
        <taxon>Neopterygii</taxon>
        <taxon>Teleostei</taxon>
        <taxon>Ostariophysi</taxon>
        <taxon>Siluriformes</taxon>
        <taxon>Siluridae</taxon>
        <taxon>Silurus</taxon>
    </lineage>
</organism>
<evidence type="ECO:0000313" key="8">
    <source>
        <dbReference type="Proteomes" id="UP001205998"/>
    </source>
</evidence>
<evidence type="ECO:0000313" key="7">
    <source>
        <dbReference type="EMBL" id="KAI5628552.1"/>
    </source>
</evidence>